<feature type="domain" description="HD" evidence="2">
    <location>
        <begin position="50"/>
        <end position="168"/>
    </location>
</feature>
<dbReference type="PANTHER" id="PTHR11373:SF4">
    <property type="entry name" value="DEOXYNUCLEOSIDE TRIPHOSPHATE TRIPHOSPHOHYDROLASE SAMHD1"/>
    <property type="match status" value="1"/>
</dbReference>
<dbReference type="GO" id="GO:0005634">
    <property type="term" value="C:nucleus"/>
    <property type="evidence" value="ECO:0007669"/>
    <property type="project" value="TreeGrafter"/>
</dbReference>
<accession>A0A673KZL9</accession>
<keyword evidence="4" id="KW-1185">Reference proteome</keyword>
<sequence length="176" mass="20172">EKIFNDPIHGHMELHPLLVKIIDTPQFQRLRHIKQLGTKYLVYPGATHTRFEHSLGVAHLAGCLIKSLQEKQPELNITEQDSLCVRIAALCHDMGHGPFSHLFDGMFIPEHEKASVDMFHCMRKKNGLDKEMKDYGLNLDEDITFIEELILKGQKDEPVKMCLKCWFSQCLSGCSD</sequence>
<dbReference type="InterPro" id="IPR003607">
    <property type="entry name" value="HD/PDEase_dom"/>
</dbReference>
<comment type="similarity">
    <text evidence="1">Belongs to the SAMHD1 family.</text>
</comment>
<dbReference type="PROSITE" id="PS51831">
    <property type="entry name" value="HD"/>
    <property type="match status" value="1"/>
</dbReference>
<dbReference type="Ensembl" id="ENSSRHT00000070932.1">
    <property type="protein sequence ID" value="ENSSRHP00000069044.1"/>
    <property type="gene ID" value="ENSSRHG00000034358.1"/>
</dbReference>
<reference evidence="3" key="2">
    <citation type="submission" date="2025-09" db="UniProtKB">
        <authorList>
            <consortium name="Ensembl"/>
        </authorList>
    </citation>
    <scope>IDENTIFICATION</scope>
</reference>
<evidence type="ECO:0000256" key="1">
    <source>
        <dbReference type="ARBA" id="ARBA00005776"/>
    </source>
</evidence>
<protein>
    <recommendedName>
        <fullName evidence="2">HD domain-containing protein</fullName>
    </recommendedName>
</protein>
<evidence type="ECO:0000313" key="3">
    <source>
        <dbReference type="Ensembl" id="ENSSRHP00000069044.1"/>
    </source>
</evidence>
<evidence type="ECO:0000313" key="4">
    <source>
        <dbReference type="Proteomes" id="UP000472270"/>
    </source>
</evidence>
<organism evidence="3 4">
    <name type="scientific">Sinocyclocheilus rhinocerous</name>
    <dbReference type="NCBI Taxonomy" id="307959"/>
    <lineage>
        <taxon>Eukaryota</taxon>
        <taxon>Metazoa</taxon>
        <taxon>Chordata</taxon>
        <taxon>Craniata</taxon>
        <taxon>Vertebrata</taxon>
        <taxon>Euteleostomi</taxon>
        <taxon>Actinopterygii</taxon>
        <taxon>Neopterygii</taxon>
        <taxon>Teleostei</taxon>
        <taxon>Ostariophysi</taxon>
        <taxon>Cypriniformes</taxon>
        <taxon>Cyprinidae</taxon>
        <taxon>Cyprininae</taxon>
        <taxon>Sinocyclocheilus</taxon>
    </lineage>
</organism>
<reference evidence="3" key="1">
    <citation type="submission" date="2025-08" db="UniProtKB">
        <authorList>
            <consortium name="Ensembl"/>
        </authorList>
    </citation>
    <scope>IDENTIFICATION</scope>
</reference>
<dbReference type="AlphaFoldDB" id="A0A673KZL9"/>
<dbReference type="SUPFAM" id="SSF109604">
    <property type="entry name" value="HD-domain/PDEase-like"/>
    <property type="match status" value="1"/>
</dbReference>
<dbReference type="GO" id="GO:0008832">
    <property type="term" value="F:dGTPase activity"/>
    <property type="evidence" value="ECO:0007669"/>
    <property type="project" value="TreeGrafter"/>
</dbReference>
<name>A0A673KZL9_9TELE</name>
<dbReference type="Proteomes" id="UP000472270">
    <property type="component" value="Unassembled WGS sequence"/>
</dbReference>
<dbReference type="GO" id="GO:0006203">
    <property type="term" value="P:dGTP catabolic process"/>
    <property type="evidence" value="ECO:0007669"/>
    <property type="project" value="TreeGrafter"/>
</dbReference>
<dbReference type="SMART" id="SM00471">
    <property type="entry name" value="HDc"/>
    <property type="match status" value="1"/>
</dbReference>
<proteinExistence type="inferred from homology"/>
<evidence type="ECO:0000259" key="2">
    <source>
        <dbReference type="PROSITE" id="PS51831"/>
    </source>
</evidence>
<dbReference type="CDD" id="cd00077">
    <property type="entry name" value="HDc"/>
    <property type="match status" value="1"/>
</dbReference>
<dbReference type="InterPro" id="IPR006674">
    <property type="entry name" value="HD_domain"/>
</dbReference>
<dbReference type="Pfam" id="PF01966">
    <property type="entry name" value="HD"/>
    <property type="match status" value="1"/>
</dbReference>
<dbReference type="InterPro" id="IPR050135">
    <property type="entry name" value="dGTPase-like"/>
</dbReference>
<dbReference type="PANTHER" id="PTHR11373">
    <property type="entry name" value="DEOXYNUCLEOSIDE TRIPHOSPHATE TRIPHOSPHOHYDROLASE"/>
    <property type="match status" value="1"/>
</dbReference>
<dbReference type="Gene3D" id="1.10.3210.10">
    <property type="entry name" value="Hypothetical protein af1432"/>
    <property type="match status" value="1"/>
</dbReference>